<dbReference type="PROSITE" id="PS51257">
    <property type="entry name" value="PROKAR_LIPOPROTEIN"/>
    <property type="match status" value="1"/>
</dbReference>
<dbReference type="GO" id="GO:0046677">
    <property type="term" value="P:response to antibiotic"/>
    <property type="evidence" value="ECO:0007669"/>
    <property type="project" value="InterPro"/>
</dbReference>
<dbReference type="PANTHER" id="PTHR31299:SF0">
    <property type="entry name" value="ESTERASE, PUTATIVE (AFU_ORTHOLOGUE AFUA_1G05850)-RELATED"/>
    <property type="match status" value="1"/>
</dbReference>
<proteinExistence type="predicted"/>
<dbReference type="Pfam" id="PF05139">
    <property type="entry name" value="Erythro_esteras"/>
    <property type="match status" value="1"/>
</dbReference>
<dbReference type="SUPFAM" id="SSF159501">
    <property type="entry name" value="EreA/ChaN-like"/>
    <property type="match status" value="1"/>
</dbReference>
<dbReference type="GeneID" id="93527109"/>
<evidence type="ECO:0000256" key="1">
    <source>
        <dbReference type="SAM" id="SignalP"/>
    </source>
</evidence>
<dbReference type="OrthoDB" id="9810066at2"/>
<evidence type="ECO:0000313" key="2">
    <source>
        <dbReference type="EMBL" id="QQU01217.1"/>
    </source>
</evidence>
<evidence type="ECO:0000313" key="3">
    <source>
        <dbReference type="Proteomes" id="UP000596202"/>
    </source>
</evidence>
<dbReference type="Gene3D" id="3.40.1660.10">
    <property type="entry name" value="EreA-like (biosynthetic domain)"/>
    <property type="match status" value="2"/>
</dbReference>
<dbReference type="RefSeq" id="WP_002991618.1">
    <property type="nucleotide sequence ID" value="NZ_CP068108.1"/>
</dbReference>
<dbReference type="Proteomes" id="UP000596202">
    <property type="component" value="Chromosome"/>
</dbReference>
<accession>A0A9Q7E9I8</accession>
<keyword evidence="1" id="KW-0732">Signal</keyword>
<gene>
    <name evidence="2" type="ORF">I6I88_05555</name>
</gene>
<reference evidence="2 3" key="1">
    <citation type="submission" date="2021-01" db="EMBL/GenBank/DDBJ databases">
        <title>FDA dAtabase for Regulatory Grade micrObial Sequences (FDA-ARGOS): Supporting development and validation of Infectious Disease Dx tests.</title>
        <authorList>
            <person name="Sproer C."/>
            <person name="Gronow S."/>
            <person name="Severitt S."/>
            <person name="Schroder I."/>
            <person name="Tallon L."/>
            <person name="Sadzewicz L."/>
            <person name="Zhao X."/>
            <person name="Boylan J."/>
            <person name="Ott S."/>
            <person name="Bowen H."/>
            <person name="Vavikolanu K."/>
            <person name="Mehta A."/>
            <person name="Aluvathingal J."/>
            <person name="Nadendla S."/>
            <person name="Lowell S."/>
            <person name="Myers T."/>
            <person name="Yan Y."/>
            <person name="Sichtig H."/>
        </authorList>
    </citation>
    <scope>NUCLEOTIDE SEQUENCE [LARGE SCALE GENOMIC DNA]</scope>
    <source>
        <strain evidence="2 3">FDAARGOS_1131</strain>
    </source>
</reference>
<dbReference type="EMBL" id="CP068108">
    <property type="protein sequence ID" value="QQU01217.1"/>
    <property type="molecule type" value="Genomic_DNA"/>
</dbReference>
<dbReference type="CDD" id="cd14728">
    <property type="entry name" value="Ere-like"/>
    <property type="match status" value="1"/>
</dbReference>
<organism evidence="2 3">
    <name type="scientific">Myroides odoratus</name>
    <name type="common">Flavobacterium odoratum</name>
    <dbReference type="NCBI Taxonomy" id="256"/>
    <lineage>
        <taxon>Bacteria</taxon>
        <taxon>Pseudomonadati</taxon>
        <taxon>Bacteroidota</taxon>
        <taxon>Flavobacteriia</taxon>
        <taxon>Flavobacteriales</taxon>
        <taxon>Flavobacteriaceae</taxon>
        <taxon>Myroides</taxon>
    </lineage>
</organism>
<name>A0A9Q7E9I8_MYROD</name>
<dbReference type="InterPro" id="IPR052036">
    <property type="entry name" value="Hydrolase/PRTase-associated"/>
</dbReference>
<sequence length="416" mass="48042">MIKTIAAFLLAVVTLFSSCQEATIEKQIASYMIPFEQVDQTSFEEIANRIGDSDIVILGEAGHGDGKTYEVKAELVQYLMKEKGFNTLALEGEGFIDLELKNNLYTDLFPSADVSKWKPHWGDIVQTKGLVLDILHNENFNWKYIGLEGYNRNISVHDFLYTALEKIGVDVSIQNQFKETYEKMNQFKEEITVEEIDFILQTISSIIENIKDESKNGFIKQALVNIKGGIEDYKYLDVLGGYEGENNYVNIRDKRMAENVIWHKKNNPDAKIIVWIANFHGAKQVQNVRYRENDSELYQSFKLFAEYLVDAFHHKVYSIAFISSSGEVKDIHVNSTLGQIYTPENALEYYLHQGNTSFGYLDFNEIKMKEPKLKQTTFNSMLLGYDNKPGRWLDVFDGVFYIKKNEPLKMAEYQIW</sequence>
<dbReference type="AlphaFoldDB" id="A0A9Q7E9I8"/>
<dbReference type="PANTHER" id="PTHR31299">
    <property type="entry name" value="ESTERASE, PUTATIVE (AFU_ORTHOLOGUE AFUA_1G05850)-RELATED"/>
    <property type="match status" value="1"/>
</dbReference>
<protein>
    <submittedName>
        <fullName evidence="2">Erythromycin esterase family protein</fullName>
    </submittedName>
</protein>
<feature type="chain" id="PRO_5040181509" evidence="1">
    <location>
        <begin position="23"/>
        <end position="416"/>
    </location>
</feature>
<feature type="signal peptide" evidence="1">
    <location>
        <begin position="1"/>
        <end position="22"/>
    </location>
</feature>
<dbReference type="InterPro" id="IPR007815">
    <property type="entry name" value="Emycin_Estase"/>
</dbReference>